<proteinExistence type="predicted"/>
<sequence>MGERLNGIQEVVGSIPSGSTKIKGLAEKSARPFLFSGSHRVRSQAKFTVPFGNVNRGFD</sequence>
<reference evidence="1 2" key="1">
    <citation type="journal article" date="2012" name="J. Bacteriol.">
        <title>Draft Genome Sequence of the Purple Photosynthetic Bacterium Phaeospirillum molischianum DSM120, a Particularly Versatile Bacterium.</title>
        <authorList>
            <person name="Duquesne K."/>
            <person name="Prima V."/>
            <person name="Ji B."/>
            <person name="Rouy Z."/>
            <person name="Medigue C."/>
            <person name="Talla E."/>
            <person name="Sturgis J.N."/>
        </authorList>
    </citation>
    <scope>NUCLEOTIDE SEQUENCE [LARGE SCALE GENOMIC DNA]</scope>
    <source>
        <strain evidence="2">DSM120</strain>
    </source>
</reference>
<dbReference type="Proteomes" id="UP000004169">
    <property type="component" value="Unassembled WGS sequence"/>
</dbReference>
<comment type="caution">
    <text evidence="1">The sequence shown here is derived from an EMBL/GenBank/DDBJ whole genome shotgun (WGS) entry which is preliminary data.</text>
</comment>
<gene>
    <name evidence="1" type="ORF">PHAMO_400019</name>
</gene>
<name>H8FWA0_MAGML</name>
<protein>
    <submittedName>
        <fullName evidence="1">Uncharacterized protein</fullName>
    </submittedName>
</protein>
<accession>H8FWA0</accession>
<keyword evidence="2" id="KW-1185">Reference proteome</keyword>
<dbReference type="AlphaFoldDB" id="H8FWA0"/>
<dbReference type="EMBL" id="CAHP01000035">
    <property type="protein sequence ID" value="CCG42638.1"/>
    <property type="molecule type" value="Genomic_DNA"/>
</dbReference>
<organism evidence="1 2">
    <name type="scientific">Magnetospirillum molischianum DSM 120</name>
    <dbReference type="NCBI Taxonomy" id="1150626"/>
    <lineage>
        <taxon>Bacteria</taxon>
        <taxon>Pseudomonadati</taxon>
        <taxon>Pseudomonadota</taxon>
        <taxon>Alphaproteobacteria</taxon>
        <taxon>Rhodospirillales</taxon>
        <taxon>Rhodospirillaceae</taxon>
        <taxon>Magnetospirillum</taxon>
    </lineage>
</organism>
<evidence type="ECO:0000313" key="1">
    <source>
        <dbReference type="EMBL" id="CCG42638.1"/>
    </source>
</evidence>
<evidence type="ECO:0000313" key="2">
    <source>
        <dbReference type="Proteomes" id="UP000004169"/>
    </source>
</evidence>